<protein>
    <submittedName>
        <fullName evidence="1">Uncharacterized protein</fullName>
    </submittedName>
</protein>
<gene>
    <name evidence="1" type="ORF">SI7747_01000520</name>
    <name evidence="2" type="ORF">SI8410_01000606</name>
</gene>
<dbReference type="EMBL" id="LR746264">
    <property type="protein sequence ID" value="CAA7388365.1"/>
    <property type="molecule type" value="Genomic_DNA"/>
</dbReference>
<dbReference type="Proteomes" id="UP000663760">
    <property type="component" value="Chromosome 1"/>
</dbReference>
<sequence>MDGTKVKAIREWTTPRSVKDLQSFLRLTNYYRRFIKGFS</sequence>
<dbReference type="Gene3D" id="3.30.70.270">
    <property type="match status" value="1"/>
</dbReference>
<dbReference type="InterPro" id="IPR043502">
    <property type="entry name" value="DNA/RNA_pol_sf"/>
</dbReference>
<organism evidence="1">
    <name type="scientific">Spirodela intermedia</name>
    <name type="common">Intermediate duckweed</name>
    <dbReference type="NCBI Taxonomy" id="51605"/>
    <lineage>
        <taxon>Eukaryota</taxon>
        <taxon>Viridiplantae</taxon>
        <taxon>Streptophyta</taxon>
        <taxon>Embryophyta</taxon>
        <taxon>Tracheophyta</taxon>
        <taxon>Spermatophyta</taxon>
        <taxon>Magnoliopsida</taxon>
        <taxon>Liliopsida</taxon>
        <taxon>Araceae</taxon>
        <taxon>Lemnoideae</taxon>
        <taxon>Spirodela</taxon>
    </lineage>
</organism>
<accession>A0A7I8I8J8</accession>
<evidence type="ECO:0000313" key="3">
    <source>
        <dbReference type="Proteomes" id="UP000663760"/>
    </source>
</evidence>
<name>A0A7I8I8J8_SPIIN</name>
<dbReference type="OrthoDB" id="415724at2759"/>
<keyword evidence="3" id="KW-1185">Reference proteome</keyword>
<proteinExistence type="predicted"/>
<reference evidence="1" key="1">
    <citation type="submission" date="2019-12" db="EMBL/GenBank/DDBJ databases">
        <authorList>
            <person name="Scholz U."/>
            <person name="Mascher M."/>
            <person name="Fiebig A."/>
        </authorList>
    </citation>
    <scope>NUCLEOTIDE SEQUENCE</scope>
</reference>
<dbReference type="InterPro" id="IPR043128">
    <property type="entry name" value="Rev_trsase/Diguanyl_cyclase"/>
</dbReference>
<evidence type="ECO:0000313" key="1">
    <source>
        <dbReference type="EMBL" id="CAA2614123.1"/>
    </source>
</evidence>
<evidence type="ECO:0000313" key="2">
    <source>
        <dbReference type="EMBL" id="CAA7388365.1"/>
    </source>
</evidence>
<dbReference type="EMBL" id="LR743588">
    <property type="protein sequence ID" value="CAA2614123.1"/>
    <property type="molecule type" value="Genomic_DNA"/>
</dbReference>
<dbReference type="SUPFAM" id="SSF56672">
    <property type="entry name" value="DNA/RNA polymerases"/>
    <property type="match status" value="1"/>
</dbReference>
<dbReference type="AlphaFoldDB" id="A0A7I8I8J8"/>